<dbReference type="SUPFAM" id="SSF53790">
    <property type="entry name" value="Tetrapyrrole methylase"/>
    <property type="match status" value="1"/>
</dbReference>
<keyword evidence="4 6" id="KW-0808">Transferase</keyword>
<dbReference type="PIRSF" id="PIRSF005917">
    <property type="entry name" value="MTase_YraL"/>
    <property type="match status" value="1"/>
</dbReference>
<dbReference type="Proteomes" id="UP000029622">
    <property type="component" value="Unassembled WGS sequence"/>
</dbReference>
<dbReference type="InterPro" id="IPR014776">
    <property type="entry name" value="4pyrrole_Mease_sub2"/>
</dbReference>
<dbReference type="PANTHER" id="PTHR46111:SF1">
    <property type="entry name" value="RIBOSOMAL RNA SMALL SUBUNIT METHYLTRANSFERASE I"/>
    <property type="match status" value="1"/>
</dbReference>
<evidence type="ECO:0000256" key="1">
    <source>
        <dbReference type="ARBA" id="ARBA00022490"/>
    </source>
</evidence>
<comment type="similarity">
    <text evidence="6">Belongs to the methyltransferase superfamily. RsmI family.</text>
</comment>
<dbReference type="EMBL" id="AZTB01000012">
    <property type="protein sequence ID" value="KGG80883.1"/>
    <property type="molecule type" value="Genomic_DNA"/>
</dbReference>
<dbReference type="RefSeq" id="WP_035162584.1">
    <property type="nucleotide sequence ID" value="NZ_AZTB01000012.1"/>
</dbReference>
<dbReference type="InterPro" id="IPR018063">
    <property type="entry name" value="SAM_MeTrfase_RsmI_CS"/>
</dbReference>
<dbReference type="InterPro" id="IPR000878">
    <property type="entry name" value="4pyrrol_Mease"/>
</dbReference>
<dbReference type="NCBIfam" id="TIGR00096">
    <property type="entry name" value="16S rRNA (cytidine(1402)-2'-O)-methyltransferase"/>
    <property type="match status" value="1"/>
</dbReference>
<evidence type="ECO:0000313" key="9">
    <source>
        <dbReference type="Proteomes" id="UP000029622"/>
    </source>
</evidence>
<organism evidence="8 9">
    <name type="scientific">Caloranaerobacter azorensis H53214</name>
    <dbReference type="NCBI Taxonomy" id="1156417"/>
    <lineage>
        <taxon>Bacteria</taxon>
        <taxon>Bacillati</taxon>
        <taxon>Bacillota</taxon>
        <taxon>Tissierellia</taxon>
        <taxon>Tissierellales</taxon>
        <taxon>Thermohalobacteraceae</taxon>
        <taxon>Caloranaerobacter</taxon>
    </lineage>
</organism>
<dbReference type="Pfam" id="PF00590">
    <property type="entry name" value="TP_methylase"/>
    <property type="match status" value="1"/>
</dbReference>
<proteinExistence type="inferred from homology"/>
<evidence type="ECO:0000256" key="5">
    <source>
        <dbReference type="ARBA" id="ARBA00022691"/>
    </source>
</evidence>
<evidence type="ECO:0000256" key="4">
    <source>
        <dbReference type="ARBA" id="ARBA00022679"/>
    </source>
</evidence>
<evidence type="ECO:0000256" key="3">
    <source>
        <dbReference type="ARBA" id="ARBA00022603"/>
    </source>
</evidence>
<accession>A0A096BJD9</accession>
<comment type="function">
    <text evidence="6">Catalyzes the 2'-O-methylation of the ribose of cytidine 1402 (C1402) in 16S rRNA.</text>
</comment>
<dbReference type="AlphaFoldDB" id="A0A096BJD9"/>
<dbReference type="Gene3D" id="3.40.1010.10">
    <property type="entry name" value="Cobalt-precorrin-4 Transmethylase, Domain 1"/>
    <property type="match status" value="1"/>
</dbReference>
<sequence length="283" mass="32181">MLSKGVLYVCPTPIGNLEDITIRVLNVLKSVDLIAAEDTRHTLKLLNHYDIKKPLTSYHEHNMKQKGKILIDKLLKGENIALVSDAGMPGISDPGEDLIRLAIENGVRVVGLPGPSASLLALVISGLPTNRFVFEGFLPSNKKERRERLNKIRKEDRTIIFYEAPHRLINSLKDMNEILGDRKIAVARELTKRYEEIFRGTLKEAINKFQKDGIKGEFVLVIEGAKIEDNEFDNNWWADITVKEHILFYINKGLGKKEAIKMVAKERNIPKRDVYKESLSLEL</sequence>
<name>A0A096BJD9_9FIRM</name>
<comment type="subcellular location">
    <subcellularLocation>
        <location evidence="6">Cytoplasm</location>
    </subcellularLocation>
</comment>
<comment type="caution">
    <text evidence="8">The sequence shown here is derived from an EMBL/GenBank/DDBJ whole genome shotgun (WGS) entry which is preliminary data.</text>
</comment>
<evidence type="ECO:0000256" key="6">
    <source>
        <dbReference type="HAMAP-Rule" id="MF_01877"/>
    </source>
</evidence>
<dbReference type="InterPro" id="IPR014777">
    <property type="entry name" value="4pyrrole_Mease_sub1"/>
</dbReference>
<evidence type="ECO:0000259" key="7">
    <source>
        <dbReference type="Pfam" id="PF00590"/>
    </source>
</evidence>
<dbReference type="InterPro" id="IPR008189">
    <property type="entry name" value="rRNA_ssu_MeTfrase_I"/>
</dbReference>
<dbReference type="STRING" id="1156417.Y919_03820"/>
<dbReference type="PROSITE" id="PS01296">
    <property type="entry name" value="RSMI"/>
    <property type="match status" value="1"/>
</dbReference>
<dbReference type="GO" id="GO:0005737">
    <property type="term" value="C:cytoplasm"/>
    <property type="evidence" value="ECO:0007669"/>
    <property type="project" value="UniProtKB-SubCell"/>
</dbReference>
<reference evidence="8 9" key="1">
    <citation type="submission" date="2013-12" db="EMBL/GenBank/DDBJ databases">
        <title>Draft genome sequence of Caloranaerobacter sp. H53214.</title>
        <authorList>
            <person name="Jiang L.J."/>
            <person name="Shao Z.Z."/>
            <person name="Long M.N."/>
        </authorList>
    </citation>
    <scope>NUCLEOTIDE SEQUENCE [LARGE SCALE GENOMIC DNA]</scope>
    <source>
        <strain evidence="8 9">H53214</strain>
    </source>
</reference>
<dbReference type="Gene3D" id="3.30.950.10">
    <property type="entry name" value="Methyltransferase, Cobalt-precorrin-4 Transmethylase, Domain 2"/>
    <property type="match status" value="1"/>
</dbReference>
<evidence type="ECO:0000256" key="2">
    <source>
        <dbReference type="ARBA" id="ARBA00022552"/>
    </source>
</evidence>
<evidence type="ECO:0000313" key="8">
    <source>
        <dbReference type="EMBL" id="KGG80883.1"/>
    </source>
</evidence>
<dbReference type="CDD" id="cd11648">
    <property type="entry name" value="RsmI"/>
    <property type="match status" value="1"/>
</dbReference>
<dbReference type="EC" id="2.1.1.198" evidence="6"/>
<dbReference type="InterPro" id="IPR035996">
    <property type="entry name" value="4pyrrol_Methylase_sf"/>
</dbReference>
<gene>
    <name evidence="6" type="primary">rsmI</name>
    <name evidence="8" type="ORF">Y919_03820</name>
</gene>
<dbReference type="FunFam" id="3.30.950.10:FF:000002">
    <property type="entry name" value="Ribosomal RNA small subunit methyltransferase I"/>
    <property type="match status" value="1"/>
</dbReference>
<comment type="catalytic activity">
    <reaction evidence="6">
        <text>cytidine(1402) in 16S rRNA + S-adenosyl-L-methionine = 2'-O-methylcytidine(1402) in 16S rRNA + S-adenosyl-L-homocysteine + H(+)</text>
        <dbReference type="Rhea" id="RHEA:42924"/>
        <dbReference type="Rhea" id="RHEA-COMP:10285"/>
        <dbReference type="Rhea" id="RHEA-COMP:10286"/>
        <dbReference type="ChEBI" id="CHEBI:15378"/>
        <dbReference type="ChEBI" id="CHEBI:57856"/>
        <dbReference type="ChEBI" id="CHEBI:59789"/>
        <dbReference type="ChEBI" id="CHEBI:74495"/>
        <dbReference type="ChEBI" id="CHEBI:82748"/>
        <dbReference type="EC" id="2.1.1.198"/>
    </reaction>
</comment>
<dbReference type="GO" id="GO:0070677">
    <property type="term" value="F:rRNA (cytosine-2'-O-)-methyltransferase activity"/>
    <property type="evidence" value="ECO:0007669"/>
    <property type="project" value="UniProtKB-UniRule"/>
</dbReference>
<dbReference type="HAMAP" id="MF_01877">
    <property type="entry name" value="16SrRNA_methyltr_I"/>
    <property type="match status" value="1"/>
</dbReference>
<dbReference type="FunFam" id="3.40.1010.10:FF:000002">
    <property type="entry name" value="Ribosomal RNA small subunit methyltransferase I"/>
    <property type="match status" value="1"/>
</dbReference>
<protein>
    <recommendedName>
        <fullName evidence="6">Ribosomal RNA small subunit methyltransferase I</fullName>
        <ecNumber evidence="6">2.1.1.198</ecNumber>
    </recommendedName>
    <alternativeName>
        <fullName evidence="6">16S rRNA 2'-O-ribose C1402 methyltransferase</fullName>
    </alternativeName>
    <alternativeName>
        <fullName evidence="6">rRNA (cytidine-2'-O-)-methyltransferase RsmI</fullName>
    </alternativeName>
</protein>
<keyword evidence="3 6" id="KW-0489">Methyltransferase</keyword>
<dbReference type="PANTHER" id="PTHR46111">
    <property type="entry name" value="RIBOSOMAL RNA SMALL SUBUNIT METHYLTRANSFERASE I"/>
    <property type="match status" value="1"/>
</dbReference>
<keyword evidence="1 6" id="KW-0963">Cytoplasm</keyword>
<keyword evidence="2 6" id="KW-0698">rRNA processing</keyword>
<keyword evidence="5 6" id="KW-0949">S-adenosyl-L-methionine</keyword>
<feature type="domain" description="Tetrapyrrole methylase" evidence="7">
    <location>
        <begin position="7"/>
        <end position="205"/>
    </location>
</feature>